<feature type="domain" description="C3H1-type" evidence="3">
    <location>
        <begin position="291"/>
        <end position="315"/>
    </location>
</feature>
<protein>
    <recommendedName>
        <fullName evidence="3">C3H1-type domain-containing protein</fullName>
    </recommendedName>
</protein>
<keyword evidence="5" id="KW-1185">Reference proteome</keyword>
<feature type="region of interest" description="Disordered" evidence="2">
    <location>
        <begin position="368"/>
        <end position="396"/>
    </location>
</feature>
<evidence type="ECO:0000256" key="1">
    <source>
        <dbReference type="PROSITE-ProRule" id="PRU00723"/>
    </source>
</evidence>
<evidence type="ECO:0000256" key="2">
    <source>
        <dbReference type="SAM" id="MobiDB-lite"/>
    </source>
</evidence>
<sequence length="454" mass="53221">MNVVSPIAKYAFSVKNLNKNLTVMDEEKYKDFDVYLQKKESIYDSLIHLKQDSDEKNCFDINSEIYRTESNYADFSPKKVKYVVNKRFSELENIEKNIEDIDYSMFKYFRTLPPKYSDENDIRNNIIFNNNNIYIYAENKNGTLNEQACISISPDNNIIYCSTKGRRYTMGGYSGIQKNVNNEYNFFEDNNSLSPQDSIKTFTFDAIDSSDISSSFTKMNLIKTNDILDDCNTNKINTGNVFNEHMILNSCDSSNLNTTKCLSKNFSVQKLFNYYKKCSQNLEHEQRICKPCAHVYNGNTCMNGDDCLFCHHPDHVLISAKKWKKLVKNNMEKLNILLHIMRNPDDANANLLNEMLKQNTKNFKKNKKINNNNNSNINNKKLMNNNNNSAKKNKNNKNKIYYFPQKNVEKMLRSSYNNYESNETADTYKSKFHVRNHNMYMERNANFVPYNLNM</sequence>
<dbReference type="PROSITE" id="PS50103">
    <property type="entry name" value="ZF_C3H1"/>
    <property type="match status" value="1"/>
</dbReference>
<evidence type="ECO:0000259" key="3">
    <source>
        <dbReference type="PROSITE" id="PS50103"/>
    </source>
</evidence>
<keyword evidence="1" id="KW-0862">Zinc</keyword>
<name>A0A1J1HCD8_PLARL</name>
<feature type="zinc finger region" description="C3H1-type" evidence="1">
    <location>
        <begin position="291"/>
        <end position="315"/>
    </location>
</feature>
<dbReference type="EMBL" id="LN835309">
    <property type="protein sequence ID" value="CRH02624.1"/>
    <property type="molecule type" value="Genomic_DNA"/>
</dbReference>
<dbReference type="AlphaFoldDB" id="A0A1J1HCD8"/>
<reference evidence="4 5" key="1">
    <citation type="submission" date="2015-04" db="EMBL/GenBank/DDBJ databases">
        <authorList>
            <consortium name="Pathogen Informatics"/>
        </authorList>
    </citation>
    <scope>NUCLEOTIDE SEQUENCE [LARGE SCALE GENOMIC DNA]</scope>
    <source>
        <strain evidence="4 5">SGS1</strain>
    </source>
</reference>
<gene>
    <name evidence="4" type="ORF">PRELSG_1435700</name>
</gene>
<proteinExistence type="predicted"/>
<dbReference type="RefSeq" id="XP_028535144.1">
    <property type="nucleotide sequence ID" value="XM_028679429.1"/>
</dbReference>
<dbReference type="GeneID" id="39738789"/>
<keyword evidence="1" id="KW-0863">Zinc-finger</keyword>
<dbReference type="Proteomes" id="UP000220158">
    <property type="component" value="Chromosome 14"/>
</dbReference>
<evidence type="ECO:0000313" key="5">
    <source>
        <dbReference type="Proteomes" id="UP000220158"/>
    </source>
</evidence>
<feature type="compositionally biased region" description="Low complexity" evidence="2">
    <location>
        <begin position="369"/>
        <end position="390"/>
    </location>
</feature>
<dbReference type="GO" id="GO:0008270">
    <property type="term" value="F:zinc ion binding"/>
    <property type="evidence" value="ECO:0007669"/>
    <property type="project" value="UniProtKB-KW"/>
</dbReference>
<dbReference type="KEGG" id="prel:PRELSG_1435700"/>
<dbReference type="InterPro" id="IPR000571">
    <property type="entry name" value="Znf_CCCH"/>
</dbReference>
<dbReference type="OrthoDB" id="371684at2759"/>
<organism evidence="4 5">
    <name type="scientific">Plasmodium relictum</name>
    <dbReference type="NCBI Taxonomy" id="85471"/>
    <lineage>
        <taxon>Eukaryota</taxon>
        <taxon>Sar</taxon>
        <taxon>Alveolata</taxon>
        <taxon>Apicomplexa</taxon>
        <taxon>Aconoidasida</taxon>
        <taxon>Haemosporida</taxon>
        <taxon>Plasmodiidae</taxon>
        <taxon>Plasmodium</taxon>
        <taxon>Plasmodium (Haemamoeba)</taxon>
    </lineage>
</organism>
<keyword evidence="1" id="KW-0479">Metal-binding</keyword>
<dbReference type="OMA" id="AHVYNGN"/>
<accession>A0A1J1HCD8</accession>
<evidence type="ECO:0000313" key="4">
    <source>
        <dbReference type="EMBL" id="CRH02624.1"/>
    </source>
</evidence>
<dbReference type="VEuPathDB" id="PlasmoDB:PRELSG_1435700"/>